<evidence type="ECO:0000256" key="1">
    <source>
        <dbReference type="SAM" id="SignalP"/>
    </source>
</evidence>
<evidence type="ECO:0000313" key="3">
    <source>
        <dbReference type="Proteomes" id="UP000500938"/>
    </source>
</evidence>
<dbReference type="RefSeq" id="WP_171224177.1">
    <property type="nucleotide sequence ID" value="NZ_CP053085.1"/>
</dbReference>
<gene>
    <name evidence="2" type="ORF">HKW67_04080</name>
</gene>
<keyword evidence="1" id="KW-0732">Signal</keyword>
<proteinExistence type="predicted"/>
<feature type="signal peptide" evidence="1">
    <location>
        <begin position="1"/>
        <end position="21"/>
    </location>
</feature>
<feature type="chain" id="PRO_5027054492" description="Outer membrane lipoprotein-sorting protein" evidence="1">
    <location>
        <begin position="22"/>
        <end position="239"/>
    </location>
</feature>
<organism evidence="2 3">
    <name type="scientific">Gemmatimonas groenlandica</name>
    <dbReference type="NCBI Taxonomy" id="2732249"/>
    <lineage>
        <taxon>Bacteria</taxon>
        <taxon>Pseudomonadati</taxon>
        <taxon>Gemmatimonadota</taxon>
        <taxon>Gemmatimonadia</taxon>
        <taxon>Gemmatimonadales</taxon>
        <taxon>Gemmatimonadaceae</taxon>
        <taxon>Gemmatimonas</taxon>
    </lineage>
</organism>
<evidence type="ECO:0008006" key="4">
    <source>
        <dbReference type="Google" id="ProtNLM"/>
    </source>
</evidence>
<reference evidence="2 3" key="1">
    <citation type="submission" date="2020-05" db="EMBL/GenBank/DDBJ databases">
        <title>Complete genome sequence of Gemmatimonas greenlandica TET16.</title>
        <authorList>
            <person name="Zeng Y."/>
        </authorList>
    </citation>
    <scope>NUCLEOTIDE SEQUENCE [LARGE SCALE GENOMIC DNA]</scope>
    <source>
        <strain evidence="2 3">TET16</strain>
    </source>
</reference>
<dbReference type="Proteomes" id="UP000500938">
    <property type="component" value="Chromosome"/>
</dbReference>
<evidence type="ECO:0000313" key="2">
    <source>
        <dbReference type="EMBL" id="QJR34749.1"/>
    </source>
</evidence>
<sequence>MRFARHIGVAALVLSAVSARAEAQLPTVQQVFDKFATAVGGREAWTKVQGRSDKGTADITFAGISGTYERYSGAPNKMRMIIDLGMAKVDQGFDGTIGWAVQPMGQAQRMPAEQEKSLGESIQVGAAFLDVSRFAKASVDAKEVFDGVECYKLSITSKLGEERTEYFEVATGLRRGAVTKTPMGEQKSMFRDYKAFEGKQIPTKVVQSTPQGDVILTTTEVSFTPPDPTLFKAPDGIAK</sequence>
<dbReference type="EMBL" id="CP053085">
    <property type="protein sequence ID" value="QJR34749.1"/>
    <property type="molecule type" value="Genomic_DNA"/>
</dbReference>
<accession>A0A6M4ILL9</accession>
<protein>
    <recommendedName>
        <fullName evidence="4">Outer membrane lipoprotein-sorting protein</fullName>
    </recommendedName>
</protein>
<dbReference type="KEGG" id="ggr:HKW67_04080"/>
<name>A0A6M4ILL9_9BACT</name>
<dbReference type="AlphaFoldDB" id="A0A6M4ILL9"/>
<keyword evidence="3" id="KW-1185">Reference proteome</keyword>